<dbReference type="OrthoDB" id="4575at10239"/>
<dbReference type="KEGG" id="vg:5729524"/>
<name>Q50I44_9VIRU</name>
<reference evidence="1 2" key="1">
    <citation type="journal article" date="2005" name="Virology">
        <title>A novel rudivirus, ARV1, of the hyperthermophilic archaeal genus Acidianus.</title>
        <authorList>
            <person name="Vestergaard G."/>
            <person name="Haring M."/>
            <person name="Peng X."/>
            <person name="Rachel R."/>
            <person name="Garrett R.A."/>
            <person name="Prangishvili D."/>
        </authorList>
    </citation>
    <scope>NUCLEOTIDE SEQUENCE</scope>
</reference>
<organism evidence="1 2">
    <name type="scientific">Acidianus rod-shaped virus 1</name>
    <dbReference type="NCBI Taxonomy" id="309181"/>
    <lineage>
        <taxon>Viruses</taxon>
        <taxon>Adnaviria</taxon>
        <taxon>Zilligvirae</taxon>
        <taxon>Taleaviricota</taxon>
        <taxon>Tokiviricetes</taxon>
        <taxon>Ligamenvirales</taxon>
        <taxon>Rudiviridae</taxon>
        <taxon>Itarudivirus</taxon>
        <taxon>Itarudivirus pozzuoliense</taxon>
        <taxon>Itarudivirus ARV1</taxon>
    </lineage>
</organism>
<keyword evidence="2" id="KW-1185">Reference proteome</keyword>
<protein>
    <recommendedName>
        <fullName evidence="3">DUF2341 domain-containing protein</fullName>
    </recommendedName>
</protein>
<dbReference type="GeneID" id="5729524"/>
<accession>Q50I44</accession>
<sequence>MATDFQSPRYKYPLEFLSVNDWNTLINDLYFVRDKGTVRFLQHYNNGNLQNINTVYAKTLNVWNLIVNGYEALYNLKPVLAYTFGDVFKKLSLYPKIVSQIPQLQKLVAPELYAPSLFKVKYQLSLVHKYQTETINALARFLISHVTEFMPPNLVAGGMTTVSGSQNLKSLLMSTFGFSEFPVWDEITIQNIGNNPLTINNAIKVNNGGCIKITVSDPSEIILSSSSPTLISALLSFYSTKYIPPPTPSIPLYSITITNNQSDPTPSNFQQLLSLNLQGIVSSPSQLLNLKFCSDQSCSSQLYAWIEYYSSDLSTVYIWVLLPNGVPANSSVTIYMQLASSSQYPYTGINTFYDTADDNGADVFDAYMNFMGTSPIPSNYQTYTDISGFPQFSPIYEGYPGYMYTFASETNSYDDIYISAPKSQRLPEIFEGMAWYDGTADSQGIMFLGDLSSGWCEDTSYGDTYYLCNSWEVAWDPDYSDAYVSNGSSGGSTYSESLFTSSSYNFYQAIATDSEIIFNGATPSSPNTPYAQLDIQNVFTYSGSICMCGDVVGTIESSSSNTHSGAWYYLRARAYPPNGVMPSNSQPTPV</sequence>
<evidence type="ECO:0000313" key="2">
    <source>
        <dbReference type="Proteomes" id="UP000001777"/>
    </source>
</evidence>
<dbReference type="RefSeq" id="YP_001542644.1">
    <property type="nucleotide sequence ID" value="NC_009965.1"/>
</dbReference>
<proteinExistence type="predicted"/>
<dbReference type="Proteomes" id="UP000001777">
    <property type="component" value="Segment"/>
</dbReference>
<evidence type="ECO:0000313" key="1">
    <source>
        <dbReference type="EMBL" id="CAI44182.1"/>
    </source>
</evidence>
<dbReference type="EMBL" id="AJ875026">
    <property type="protein sequence ID" value="CAI44182.1"/>
    <property type="molecule type" value="Genomic_DNA"/>
</dbReference>
<evidence type="ECO:0008006" key="3">
    <source>
        <dbReference type="Google" id="ProtNLM"/>
    </source>
</evidence>